<proteinExistence type="predicted"/>
<dbReference type="AlphaFoldDB" id="A0A645I7S5"/>
<dbReference type="GO" id="GO:0005886">
    <property type="term" value="C:plasma membrane"/>
    <property type="evidence" value="ECO:0007669"/>
    <property type="project" value="UniProtKB-SubCell"/>
</dbReference>
<keyword evidence="2" id="KW-1003">Cell membrane</keyword>
<dbReference type="InterPro" id="IPR001123">
    <property type="entry name" value="LeuE-type"/>
</dbReference>
<sequence length="103" mass="10710">MVVTGSGSTRAVVLAVLGATFLNPQTYLDTMVLMGNLANHFGDPGRWVFTAGALSASALWFVILGYGARALSGPLGRPSTWRWIDTGVGVMMLGLAGKLVLAA</sequence>
<dbReference type="GO" id="GO:0015171">
    <property type="term" value="F:amino acid transmembrane transporter activity"/>
    <property type="evidence" value="ECO:0007669"/>
    <property type="project" value="TreeGrafter"/>
</dbReference>
<evidence type="ECO:0000313" key="7">
    <source>
        <dbReference type="EMBL" id="MPN47397.1"/>
    </source>
</evidence>
<gene>
    <name evidence="7" type="primary">argO_6</name>
    <name evidence="7" type="ORF">SDC9_194999</name>
</gene>
<protein>
    <submittedName>
        <fullName evidence="7">Arginine exporter protein ArgO</fullName>
    </submittedName>
</protein>
<dbReference type="PANTHER" id="PTHR30086">
    <property type="entry name" value="ARGININE EXPORTER PROTEIN ARGO"/>
    <property type="match status" value="1"/>
</dbReference>
<comment type="caution">
    <text evidence="7">The sequence shown here is derived from an EMBL/GenBank/DDBJ whole genome shotgun (WGS) entry which is preliminary data.</text>
</comment>
<dbReference type="Pfam" id="PF01810">
    <property type="entry name" value="LysE"/>
    <property type="match status" value="1"/>
</dbReference>
<dbReference type="PANTHER" id="PTHR30086:SF20">
    <property type="entry name" value="ARGININE EXPORTER PROTEIN ARGO-RELATED"/>
    <property type="match status" value="1"/>
</dbReference>
<name>A0A645I7S5_9ZZZZ</name>
<evidence type="ECO:0000256" key="1">
    <source>
        <dbReference type="ARBA" id="ARBA00004651"/>
    </source>
</evidence>
<keyword evidence="3 6" id="KW-0812">Transmembrane</keyword>
<feature type="transmembrane region" description="Helical" evidence="6">
    <location>
        <begin position="47"/>
        <end position="68"/>
    </location>
</feature>
<evidence type="ECO:0000256" key="4">
    <source>
        <dbReference type="ARBA" id="ARBA00022989"/>
    </source>
</evidence>
<organism evidence="7">
    <name type="scientific">bioreactor metagenome</name>
    <dbReference type="NCBI Taxonomy" id="1076179"/>
    <lineage>
        <taxon>unclassified sequences</taxon>
        <taxon>metagenomes</taxon>
        <taxon>ecological metagenomes</taxon>
    </lineage>
</organism>
<reference evidence="7" key="1">
    <citation type="submission" date="2019-08" db="EMBL/GenBank/DDBJ databases">
        <authorList>
            <person name="Kucharzyk K."/>
            <person name="Murdoch R.W."/>
            <person name="Higgins S."/>
            <person name="Loffler F."/>
        </authorList>
    </citation>
    <scope>NUCLEOTIDE SEQUENCE</scope>
</reference>
<evidence type="ECO:0000256" key="2">
    <source>
        <dbReference type="ARBA" id="ARBA00022475"/>
    </source>
</evidence>
<accession>A0A645I7S5</accession>
<dbReference type="EMBL" id="VSSQ01108861">
    <property type="protein sequence ID" value="MPN47397.1"/>
    <property type="molecule type" value="Genomic_DNA"/>
</dbReference>
<comment type="subcellular location">
    <subcellularLocation>
        <location evidence="1">Cell membrane</location>
        <topology evidence="1">Multi-pass membrane protein</topology>
    </subcellularLocation>
</comment>
<evidence type="ECO:0000256" key="3">
    <source>
        <dbReference type="ARBA" id="ARBA00022692"/>
    </source>
</evidence>
<keyword evidence="5 6" id="KW-0472">Membrane</keyword>
<keyword evidence="4 6" id="KW-1133">Transmembrane helix</keyword>
<evidence type="ECO:0000256" key="5">
    <source>
        <dbReference type="ARBA" id="ARBA00023136"/>
    </source>
</evidence>
<evidence type="ECO:0000256" key="6">
    <source>
        <dbReference type="SAM" id="Phobius"/>
    </source>
</evidence>